<dbReference type="Proteomes" id="UP000004671">
    <property type="component" value="Chromosome"/>
</dbReference>
<comment type="similarity">
    <text evidence="17">Belongs to the NnrD/CARKD family.</text>
</comment>
<comment type="cofactor">
    <cofactor evidence="17">
        <name>Mg(2+)</name>
        <dbReference type="ChEBI" id="CHEBI:18420"/>
    </cofactor>
</comment>
<dbReference type="PROSITE" id="PS51383">
    <property type="entry name" value="YJEF_C_3"/>
    <property type="match status" value="1"/>
</dbReference>
<dbReference type="GO" id="GO:0110051">
    <property type="term" value="P:metabolite repair"/>
    <property type="evidence" value="ECO:0007669"/>
    <property type="project" value="TreeGrafter"/>
</dbReference>
<comment type="similarity">
    <text evidence="18">Belongs to the NnrE/AIBP family.</text>
</comment>
<comment type="catalytic activity">
    <reaction evidence="2 18 19">
        <text>(6R)-NADPHX = (6S)-NADPHX</text>
        <dbReference type="Rhea" id="RHEA:32227"/>
        <dbReference type="ChEBI" id="CHEBI:64076"/>
        <dbReference type="ChEBI" id="CHEBI:64077"/>
        <dbReference type="EC" id="5.1.99.6"/>
    </reaction>
</comment>
<evidence type="ECO:0000259" key="20">
    <source>
        <dbReference type="PROSITE" id="PS51383"/>
    </source>
</evidence>
<dbReference type="FunFam" id="3.40.50.10260:FF:000003">
    <property type="entry name" value="Multifunctional fusion protein"/>
    <property type="match status" value="1"/>
</dbReference>
<dbReference type="GO" id="GO:0005524">
    <property type="term" value="F:ATP binding"/>
    <property type="evidence" value="ECO:0007669"/>
    <property type="project" value="UniProtKB-UniRule"/>
</dbReference>
<reference evidence="22 25" key="2">
    <citation type="submission" date="2016-11" db="EMBL/GenBank/DDBJ databases">
        <title>Genomic analysis of Caldithrix abyssi and proposal of a novel bacterial phylum Caldithrichaeota.</title>
        <authorList>
            <person name="Kublanov I."/>
            <person name="Sigalova O."/>
            <person name="Gavrilov S."/>
            <person name="Lebedinsky A."/>
            <person name="Ivanova N."/>
            <person name="Daum C."/>
            <person name="Reddy T."/>
            <person name="Klenk H.P."/>
            <person name="Goker M."/>
            <person name="Reva O."/>
            <person name="Miroshnichenko M."/>
            <person name="Kyprides N."/>
            <person name="Woyke T."/>
            <person name="Gelfand M."/>
        </authorList>
    </citation>
    <scope>NUCLEOTIDE SEQUENCE [LARGE SCALE GENOMIC DNA]</scope>
    <source>
        <strain evidence="22 25">LF13</strain>
    </source>
</reference>
<keyword evidence="11 18" id="KW-0413">Isomerase</keyword>
<feature type="binding site" evidence="17">
    <location>
        <position position="380"/>
    </location>
    <ligand>
        <name>(6S)-NADPHX</name>
        <dbReference type="ChEBI" id="CHEBI:64076"/>
    </ligand>
</feature>
<dbReference type="Gene3D" id="3.40.50.10260">
    <property type="entry name" value="YjeF N-terminal domain"/>
    <property type="match status" value="1"/>
</dbReference>
<dbReference type="eggNOG" id="COG0062">
    <property type="taxonomic scope" value="Bacteria"/>
</dbReference>
<comment type="similarity">
    <text evidence="4 19">In the C-terminal section; belongs to the NnrD/CARKD family.</text>
</comment>
<dbReference type="HOGENOM" id="CLU_024853_4_1_0"/>
<keyword evidence="12 17" id="KW-0456">Lyase</keyword>
<keyword evidence="7 17" id="KW-0067">ATP-binding</keyword>
<dbReference type="SUPFAM" id="SSF64153">
    <property type="entry name" value="YjeF N-terminal domain-like"/>
    <property type="match status" value="1"/>
</dbReference>
<evidence type="ECO:0000256" key="1">
    <source>
        <dbReference type="ARBA" id="ARBA00000013"/>
    </source>
</evidence>
<dbReference type="PROSITE" id="PS01050">
    <property type="entry name" value="YJEF_C_2"/>
    <property type="match status" value="1"/>
</dbReference>
<evidence type="ECO:0000256" key="2">
    <source>
        <dbReference type="ARBA" id="ARBA00000909"/>
    </source>
</evidence>
<comment type="subunit">
    <text evidence="17">Homotetramer.</text>
</comment>
<keyword evidence="9 18" id="KW-0630">Potassium</keyword>
<dbReference type="Proteomes" id="UP000183868">
    <property type="component" value="Chromosome"/>
</dbReference>
<comment type="catalytic activity">
    <reaction evidence="1 18 19">
        <text>(6R)-NADHX = (6S)-NADHX</text>
        <dbReference type="Rhea" id="RHEA:32215"/>
        <dbReference type="ChEBI" id="CHEBI:64074"/>
        <dbReference type="ChEBI" id="CHEBI:64075"/>
        <dbReference type="EC" id="5.1.99.6"/>
    </reaction>
</comment>
<dbReference type="GO" id="GO:0046496">
    <property type="term" value="P:nicotinamide nucleotide metabolic process"/>
    <property type="evidence" value="ECO:0007669"/>
    <property type="project" value="UniProtKB-UniRule"/>
</dbReference>
<dbReference type="CDD" id="cd01171">
    <property type="entry name" value="YXKO-related"/>
    <property type="match status" value="1"/>
</dbReference>
<dbReference type="PIRSF" id="PIRSF017184">
    <property type="entry name" value="Nnr"/>
    <property type="match status" value="1"/>
</dbReference>
<name>H1XYA1_CALAY</name>
<keyword evidence="8 17" id="KW-0521">NADP</keyword>
<evidence type="ECO:0000313" key="22">
    <source>
        <dbReference type="EMBL" id="APF19260.1"/>
    </source>
</evidence>
<dbReference type="GO" id="GO:0052856">
    <property type="term" value="F:NAD(P)HX epimerase activity"/>
    <property type="evidence" value="ECO:0007669"/>
    <property type="project" value="UniProtKB-UniRule"/>
</dbReference>
<dbReference type="EC" id="5.1.99.6" evidence="19"/>
<feature type="binding site" evidence="18">
    <location>
        <position position="142"/>
    </location>
    <ligand>
        <name>(6S)-NADPHX</name>
        <dbReference type="ChEBI" id="CHEBI:64076"/>
    </ligand>
</feature>
<feature type="binding site" evidence="17">
    <location>
        <position position="446"/>
    </location>
    <ligand>
        <name>AMP</name>
        <dbReference type="ChEBI" id="CHEBI:456215"/>
    </ligand>
</feature>
<comment type="cofactor">
    <cofactor evidence="18 19">
        <name>K(+)</name>
        <dbReference type="ChEBI" id="CHEBI:29103"/>
    </cofactor>
    <text evidence="18 19">Binds 1 potassium ion per subunit.</text>
</comment>
<evidence type="ECO:0000256" key="19">
    <source>
        <dbReference type="PIRNR" id="PIRNR017184"/>
    </source>
</evidence>
<evidence type="ECO:0000256" key="8">
    <source>
        <dbReference type="ARBA" id="ARBA00022857"/>
    </source>
</evidence>
<accession>H1XYA1</accession>
<dbReference type="EC" id="4.2.1.136" evidence="19"/>
<feature type="domain" description="YjeF C-terminal" evidence="20">
    <location>
        <begin position="223"/>
        <end position="506"/>
    </location>
</feature>
<dbReference type="NCBIfam" id="TIGR00196">
    <property type="entry name" value="yjeF_cterm"/>
    <property type="match status" value="1"/>
</dbReference>
<keyword evidence="6 17" id="KW-0547">Nucleotide-binding</keyword>
<dbReference type="GO" id="GO:0052855">
    <property type="term" value="F:ADP-dependent NAD(P)H-hydrate dehydratase activity"/>
    <property type="evidence" value="ECO:0007669"/>
    <property type="project" value="UniProtKB-UniRule"/>
</dbReference>
<dbReference type="PaxDb" id="880073-Calab_3570"/>
<dbReference type="NCBIfam" id="TIGR00197">
    <property type="entry name" value="yjeF_nterm"/>
    <property type="match status" value="1"/>
</dbReference>
<evidence type="ECO:0000313" key="23">
    <source>
        <dbReference type="EMBL" id="EHO43168.1"/>
    </source>
</evidence>
<dbReference type="eggNOG" id="COG0063">
    <property type="taxonomic scope" value="Bacteria"/>
</dbReference>
<dbReference type="Pfam" id="PF01256">
    <property type="entry name" value="Carb_kinase"/>
    <property type="match status" value="1"/>
</dbReference>
<dbReference type="PANTHER" id="PTHR12592:SF0">
    <property type="entry name" value="ATP-DEPENDENT (S)-NAD(P)H-HYDRATE DEHYDRATASE"/>
    <property type="match status" value="1"/>
</dbReference>
<dbReference type="InterPro" id="IPR036652">
    <property type="entry name" value="YjeF_N_dom_sf"/>
</dbReference>
<dbReference type="HAMAP" id="MF_01966">
    <property type="entry name" value="NADHX_epimerase"/>
    <property type="match status" value="1"/>
</dbReference>
<dbReference type="RefSeq" id="WP_006930684.1">
    <property type="nucleotide sequence ID" value="NZ_CM001402.1"/>
</dbReference>
<feature type="binding site" evidence="18">
    <location>
        <position position="127"/>
    </location>
    <ligand>
        <name>K(+)</name>
        <dbReference type="ChEBI" id="CHEBI:29103"/>
    </ligand>
</feature>
<dbReference type="InterPro" id="IPR017953">
    <property type="entry name" value="Carbohydrate_kinase_pred_CS"/>
</dbReference>
<dbReference type="OrthoDB" id="9806925at2"/>
<dbReference type="GO" id="GO:0046872">
    <property type="term" value="F:metal ion binding"/>
    <property type="evidence" value="ECO:0007669"/>
    <property type="project" value="UniProtKB-UniRule"/>
</dbReference>
<evidence type="ECO:0000256" key="13">
    <source>
        <dbReference type="ARBA" id="ARBA00023268"/>
    </source>
</evidence>
<evidence type="ECO:0000256" key="14">
    <source>
        <dbReference type="ARBA" id="ARBA00025153"/>
    </source>
</evidence>
<evidence type="ECO:0000256" key="11">
    <source>
        <dbReference type="ARBA" id="ARBA00023235"/>
    </source>
</evidence>
<evidence type="ECO:0000256" key="3">
    <source>
        <dbReference type="ARBA" id="ARBA00006001"/>
    </source>
</evidence>
<evidence type="ECO:0000256" key="12">
    <source>
        <dbReference type="ARBA" id="ARBA00023239"/>
    </source>
</evidence>
<keyword evidence="10 17" id="KW-0520">NAD</keyword>
<comment type="function">
    <text evidence="14 19">Bifunctional enzyme that catalyzes the epimerization of the S- and R-forms of NAD(P)HX and the dehydration of the S-form of NAD(P)HX at the expense of ADP, which is converted to AMP. This allows the repair of both epimers of NAD(P)HX, a damaged form of NAD(P)H that is a result of enzymatic or heat-dependent hydration.</text>
</comment>
<sequence length="524" mass="56661">MKIVSVEQMRQMDQTAISEFGIPDQLLMENAGLASYEKIRDRFDLQKDKFLIVCGGGNNGGDGLVVARKLFSNEAKVQVVLLSNPSKFKGSAHLNYQIAQQMKIPTQSIENAQDFETLLPAFDVIVDAIFGTGLDREVGGKYRDIIQAINRSGKPVVSIDIPSGINGNTGQVMGIAVKADMTITFGLPKLGNLLLPGFEYNGQLFVTHISFAPKIFNNPEVQTQTNDPVELPERPTDAHKGFCGKVLFVAGAANYLGAPYFAAHAFLKAGGGLSYLATPRQIASTIAMQGPEIIFQPLQATESGSIAHENLDFLLEFSEDMEMVIVGPGASLQAETQQLIRDLLEKSPKPVLVDGDGLTAVAKDPACIKFRQAPTILTPHPGEMARLLNISIGEVQKNRVEVLRRACKELNAIIVLKGAHSLIGHPDGRVYMNLSGNPGMATAGSGDVLTGTIAAMYALLKDPLLATRIGVFLHGLAGDLAAQKMGMDGLLAGDILQHLPEALQHYRRHWREMKNQNYGKISLV</sequence>
<dbReference type="InParanoid" id="H1XYA1"/>
<proteinExistence type="inferred from homology"/>
<dbReference type="STRING" id="880073.Cabys_2511"/>
<comment type="catalytic activity">
    <reaction evidence="16 17 19">
        <text>(6S)-NADPHX + ADP = AMP + phosphate + NADPH + H(+)</text>
        <dbReference type="Rhea" id="RHEA:32235"/>
        <dbReference type="ChEBI" id="CHEBI:15378"/>
        <dbReference type="ChEBI" id="CHEBI:43474"/>
        <dbReference type="ChEBI" id="CHEBI:57783"/>
        <dbReference type="ChEBI" id="CHEBI:64076"/>
        <dbReference type="ChEBI" id="CHEBI:456215"/>
        <dbReference type="ChEBI" id="CHEBI:456216"/>
        <dbReference type="EC" id="4.2.1.136"/>
    </reaction>
</comment>
<comment type="function">
    <text evidence="18">Catalyzes the epimerization of the S- and R-forms of NAD(P)HX, a damaged form of NAD(P)H that is a result of enzymatic or heat-dependent hydration. This is a prerequisite for the S-specific NAD(P)H-hydrate dehydratase to allow the repair of both epimers of NAD(P)HX.</text>
</comment>
<feature type="binding site" evidence="17">
    <location>
        <begin position="417"/>
        <end position="421"/>
    </location>
    <ligand>
        <name>AMP</name>
        <dbReference type="ChEBI" id="CHEBI:456215"/>
    </ligand>
</feature>
<dbReference type="InterPro" id="IPR029056">
    <property type="entry name" value="Ribokinase-like"/>
</dbReference>
<evidence type="ECO:0000256" key="6">
    <source>
        <dbReference type="ARBA" id="ARBA00022741"/>
    </source>
</evidence>
<dbReference type="HAMAP" id="MF_01965">
    <property type="entry name" value="NADHX_dehydratase"/>
    <property type="match status" value="1"/>
</dbReference>
<evidence type="ECO:0000256" key="18">
    <source>
        <dbReference type="HAMAP-Rule" id="MF_01966"/>
    </source>
</evidence>
<comment type="function">
    <text evidence="17">Catalyzes the dehydration of the S-form of NAD(P)HX at the expense of ADP, which is converted to AMP. Together with NAD(P)HX epimerase, which catalyzes the epimerization of the S- and R-forms, the enzyme allows the repair of both epimers of NAD(P)HX, a damaged form of NAD(P)H that is a result of enzymatic or heat-dependent hydration.</text>
</comment>
<keyword evidence="24" id="KW-1185">Reference proteome</keyword>
<dbReference type="AlphaFoldDB" id="H1XYA1"/>
<comment type="similarity">
    <text evidence="3 19">In the N-terminal section; belongs to the NnrE/AIBP family.</text>
</comment>
<evidence type="ECO:0000256" key="10">
    <source>
        <dbReference type="ARBA" id="ARBA00023027"/>
    </source>
</evidence>
<dbReference type="InterPro" id="IPR000631">
    <property type="entry name" value="CARKD"/>
</dbReference>
<feature type="binding site" evidence="18">
    <location>
        <position position="59"/>
    </location>
    <ligand>
        <name>K(+)</name>
        <dbReference type="ChEBI" id="CHEBI:29103"/>
    </ligand>
</feature>
<evidence type="ECO:0000256" key="16">
    <source>
        <dbReference type="ARBA" id="ARBA00049209"/>
    </source>
</evidence>
<feature type="binding site" evidence="18">
    <location>
        <begin position="131"/>
        <end position="137"/>
    </location>
    <ligand>
        <name>(6S)-NADPHX</name>
        <dbReference type="ChEBI" id="CHEBI:64076"/>
    </ligand>
</feature>
<comment type="catalytic activity">
    <reaction evidence="15 17 19">
        <text>(6S)-NADHX + ADP = AMP + phosphate + NADH + H(+)</text>
        <dbReference type="Rhea" id="RHEA:32223"/>
        <dbReference type="ChEBI" id="CHEBI:15378"/>
        <dbReference type="ChEBI" id="CHEBI:43474"/>
        <dbReference type="ChEBI" id="CHEBI:57945"/>
        <dbReference type="ChEBI" id="CHEBI:64074"/>
        <dbReference type="ChEBI" id="CHEBI:456215"/>
        <dbReference type="ChEBI" id="CHEBI:456216"/>
        <dbReference type="EC" id="4.2.1.136"/>
    </reaction>
</comment>
<dbReference type="Gene3D" id="3.40.1190.20">
    <property type="match status" value="1"/>
</dbReference>
<protein>
    <recommendedName>
        <fullName evidence="19">Bifunctional NAD(P)H-hydrate repair enzyme</fullName>
    </recommendedName>
    <alternativeName>
        <fullName evidence="19">Nicotinamide nucleotide repair protein</fullName>
    </alternativeName>
    <domain>
        <recommendedName>
            <fullName evidence="19">ADP-dependent (S)-NAD(P)H-hydrate dehydratase</fullName>
            <ecNumber evidence="19">4.2.1.136</ecNumber>
        </recommendedName>
        <alternativeName>
            <fullName evidence="19">ADP-dependent NAD(P)HX dehydratase</fullName>
        </alternativeName>
    </domain>
    <domain>
        <recommendedName>
            <fullName evidence="19">NAD(P)H-hydrate epimerase</fullName>
            <ecNumber evidence="19">5.1.99.6</ecNumber>
        </recommendedName>
    </domain>
</protein>
<evidence type="ECO:0000313" key="24">
    <source>
        <dbReference type="Proteomes" id="UP000004671"/>
    </source>
</evidence>
<keyword evidence="13" id="KW-0511">Multifunctional enzyme</keyword>
<dbReference type="EMBL" id="CP018099">
    <property type="protein sequence ID" value="APF19260.1"/>
    <property type="molecule type" value="Genomic_DNA"/>
</dbReference>
<gene>
    <name evidence="18" type="primary">nnrE</name>
    <name evidence="17" type="synonym">nnrD</name>
    <name evidence="22" type="ORF">Cabys_2511</name>
    <name evidence="23" type="ORF">Calab_3570</name>
</gene>
<feature type="binding site" evidence="18">
    <location>
        <position position="163"/>
    </location>
    <ligand>
        <name>K(+)</name>
        <dbReference type="ChEBI" id="CHEBI:29103"/>
    </ligand>
</feature>
<feature type="binding site" evidence="17">
    <location>
        <position position="258"/>
    </location>
    <ligand>
        <name>(6S)-NADPHX</name>
        <dbReference type="ChEBI" id="CHEBI:64076"/>
    </ligand>
</feature>
<dbReference type="KEGG" id="caby:Cabys_2511"/>
<keyword evidence="5 18" id="KW-0479">Metal-binding</keyword>
<evidence type="ECO:0000256" key="4">
    <source>
        <dbReference type="ARBA" id="ARBA00009524"/>
    </source>
</evidence>
<dbReference type="PANTHER" id="PTHR12592">
    <property type="entry name" value="ATP-DEPENDENT (S)-NAD(P)H-HYDRATE DEHYDRATASE FAMILY MEMBER"/>
    <property type="match status" value="1"/>
</dbReference>
<dbReference type="PROSITE" id="PS51385">
    <property type="entry name" value="YJEF_N"/>
    <property type="match status" value="1"/>
</dbReference>
<feature type="binding site" evidence="18">
    <location>
        <position position="160"/>
    </location>
    <ligand>
        <name>(6S)-NADPHX</name>
        <dbReference type="ChEBI" id="CHEBI:64076"/>
    </ligand>
</feature>
<dbReference type="FunCoup" id="H1XYA1">
    <property type="interactions" value="275"/>
</dbReference>
<dbReference type="SUPFAM" id="SSF53613">
    <property type="entry name" value="Ribokinase-like"/>
    <property type="match status" value="1"/>
</dbReference>
<feature type="binding site" evidence="17">
    <location>
        <position position="329"/>
    </location>
    <ligand>
        <name>(6S)-NADPHX</name>
        <dbReference type="ChEBI" id="CHEBI:64076"/>
    </ligand>
</feature>
<feature type="binding site" evidence="17">
    <location>
        <position position="447"/>
    </location>
    <ligand>
        <name>(6S)-NADPHX</name>
        <dbReference type="ChEBI" id="CHEBI:64076"/>
    </ligand>
</feature>
<evidence type="ECO:0000256" key="15">
    <source>
        <dbReference type="ARBA" id="ARBA00048238"/>
    </source>
</evidence>
<evidence type="ECO:0000256" key="17">
    <source>
        <dbReference type="HAMAP-Rule" id="MF_01965"/>
    </source>
</evidence>
<dbReference type="Pfam" id="PF03853">
    <property type="entry name" value="YjeF_N"/>
    <property type="match status" value="1"/>
</dbReference>
<dbReference type="InterPro" id="IPR030677">
    <property type="entry name" value="Nnr"/>
</dbReference>
<feature type="binding site" evidence="18">
    <location>
        <begin position="58"/>
        <end position="62"/>
    </location>
    <ligand>
        <name>(6S)-NADPHX</name>
        <dbReference type="ChEBI" id="CHEBI:64076"/>
    </ligand>
</feature>
<evidence type="ECO:0000256" key="9">
    <source>
        <dbReference type="ARBA" id="ARBA00022958"/>
    </source>
</evidence>
<organism evidence="23 24">
    <name type="scientific">Caldithrix abyssi DSM 13497</name>
    <dbReference type="NCBI Taxonomy" id="880073"/>
    <lineage>
        <taxon>Bacteria</taxon>
        <taxon>Pseudomonadati</taxon>
        <taxon>Calditrichota</taxon>
        <taxon>Calditrichia</taxon>
        <taxon>Calditrichales</taxon>
        <taxon>Calditrichaceae</taxon>
        <taxon>Caldithrix</taxon>
    </lineage>
</organism>
<dbReference type="EMBL" id="CM001402">
    <property type="protein sequence ID" value="EHO43168.1"/>
    <property type="molecule type" value="Genomic_DNA"/>
</dbReference>
<feature type="domain" description="YjeF N-terminal" evidence="21">
    <location>
        <begin position="9"/>
        <end position="217"/>
    </location>
</feature>
<dbReference type="InterPro" id="IPR004443">
    <property type="entry name" value="YjeF_N_dom"/>
</dbReference>
<evidence type="ECO:0000256" key="5">
    <source>
        <dbReference type="ARBA" id="ARBA00022723"/>
    </source>
</evidence>
<reference evidence="23 24" key="1">
    <citation type="submission" date="2011-09" db="EMBL/GenBank/DDBJ databases">
        <title>The permanent draft genome of Caldithrix abyssi DSM 13497.</title>
        <authorList>
            <consortium name="US DOE Joint Genome Institute (JGI-PGF)"/>
            <person name="Lucas S."/>
            <person name="Han J."/>
            <person name="Lapidus A."/>
            <person name="Bruce D."/>
            <person name="Goodwin L."/>
            <person name="Pitluck S."/>
            <person name="Peters L."/>
            <person name="Kyrpides N."/>
            <person name="Mavromatis K."/>
            <person name="Ivanova N."/>
            <person name="Mikhailova N."/>
            <person name="Chertkov O."/>
            <person name="Detter J.C."/>
            <person name="Tapia R."/>
            <person name="Han C."/>
            <person name="Land M."/>
            <person name="Hauser L."/>
            <person name="Markowitz V."/>
            <person name="Cheng J.-F."/>
            <person name="Hugenholtz P."/>
            <person name="Woyke T."/>
            <person name="Wu D."/>
            <person name="Spring S."/>
            <person name="Brambilla E."/>
            <person name="Klenk H.-P."/>
            <person name="Eisen J.A."/>
        </authorList>
    </citation>
    <scope>NUCLEOTIDE SEQUENCE [LARGE SCALE GENOMIC DNA]</scope>
    <source>
        <strain evidence="23 24">DSM 13497</strain>
    </source>
</reference>
<evidence type="ECO:0000259" key="21">
    <source>
        <dbReference type="PROSITE" id="PS51385"/>
    </source>
</evidence>
<evidence type="ECO:0000256" key="7">
    <source>
        <dbReference type="ARBA" id="ARBA00022840"/>
    </source>
</evidence>
<evidence type="ECO:0000313" key="25">
    <source>
        <dbReference type="Proteomes" id="UP000183868"/>
    </source>
</evidence>